<evidence type="ECO:0000256" key="7">
    <source>
        <dbReference type="ARBA" id="ARBA00022695"/>
    </source>
</evidence>
<evidence type="ECO:0000313" key="20">
    <source>
        <dbReference type="Proteomes" id="UP000639643"/>
    </source>
</evidence>
<dbReference type="InterPro" id="IPR049139">
    <property type="entry name" value="TERT_C"/>
</dbReference>
<organism evidence="19 20">
    <name type="scientific">Colletotrichum musicola</name>
    <dbReference type="NCBI Taxonomy" id="2175873"/>
    <lineage>
        <taxon>Eukaryota</taxon>
        <taxon>Fungi</taxon>
        <taxon>Dikarya</taxon>
        <taxon>Ascomycota</taxon>
        <taxon>Pezizomycotina</taxon>
        <taxon>Sordariomycetes</taxon>
        <taxon>Hypocreomycetidae</taxon>
        <taxon>Glomerellales</taxon>
        <taxon>Glomerellaceae</taxon>
        <taxon>Colletotrichum</taxon>
        <taxon>Colletotrichum orchidearum species complex</taxon>
    </lineage>
</organism>
<dbReference type="GO" id="GO:0042162">
    <property type="term" value="F:telomeric DNA binding"/>
    <property type="evidence" value="ECO:0007669"/>
    <property type="project" value="TreeGrafter"/>
</dbReference>
<comment type="function">
    <text evidence="15">Telomerase is a ribonucleoprotein enzyme essential for the replication of chromosome termini in most eukaryotes. It elongates telomeres. It is a reverse transcriptase that adds simple sequence repeats to chromosome ends by copying a template sequence within the RNA component of the enzyme.</text>
</comment>
<dbReference type="Gene3D" id="1.10.357.90">
    <property type="match status" value="1"/>
</dbReference>
<keyword evidence="20" id="KW-1185">Reference proteome</keyword>
<keyword evidence="6 15" id="KW-0808">Transferase</keyword>
<dbReference type="GO" id="GO:0007004">
    <property type="term" value="P:telomere maintenance via telomerase"/>
    <property type="evidence" value="ECO:0007669"/>
    <property type="project" value="TreeGrafter"/>
</dbReference>
<keyword evidence="10 15" id="KW-0779">Telomere</keyword>
<accession>A0A8H6JME9</accession>
<dbReference type="CDD" id="cd01648">
    <property type="entry name" value="TERT"/>
    <property type="match status" value="1"/>
</dbReference>
<dbReference type="GO" id="GO:0005739">
    <property type="term" value="C:mitochondrion"/>
    <property type="evidence" value="ECO:0007669"/>
    <property type="project" value="UniProtKB-SubCell"/>
</dbReference>
<evidence type="ECO:0000256" key="2">
    <source>
        <dbReference type="ARBA" id="ARBA00008001"/>
    </source>
</evidence>
<dbReference type="Gene3D" id="3.30.70.2630">
    <property type="match status" value="1"/>
</dbReference>
<dbReference type="EMBL" id="WIGM01000702">
    <property type="protein sequence ID" value="KAF6815406.1"/>
    <property type="molecule type" value="Genomic_DNA"/>
</dbReference>
<proteinExistence type="inferred from homology"/>
<keyword evidence="12" id="KW-0496">Mitochondrion</keyword>
<dbReference type="SUPFAM" id="SSF56672">
    <property type="entry name" value="DNA/RNA polymerases"/>
    <property type="match status" value="1"/>
</dbReference>
<feature type="coiled-coil region" evidence="16">
    <location>
        <begin position="1147"/>
        <end position="1178"/>
    </location>
</feature>
<evidence type="ECO:0000313" key="19">
    <source>
        <dbReference type="EMBL" id="KAF6815406.1"/>
    </source>
</evidence>
<dbReference type="InterPro" id="IPR058257">
    <property type="entry name" value="CorA-like_dom"/>
</dbReference>
<feature type="region of interest" description="Disordered" evidence="17">
    <location>
        <begin position="1"/>
        <end position="26"/>
    </location>
</feature>
<keyword evidence="8 15" id="KW-0479">Metal-binding</keyword>
<dbReference type="PANTHER" id="PTHR12066">
    <property type="entry name" value="TELOMERASE REVERSE TRANSCRIPTASE"/>
    <property type="match status" value="1"/>
</dbReference>
<evidence type="ECO:0000256" key="15">
    <source>
        <dbReference type="RuleBase" id="RU365061"/>
    </source>
</evidence>
<evidence type="ECO:0000256" key="14">
    <source>
        <dbReference type="ARBA" id="ARBA00048173"/>
    </source>
</evidence>
<dbReference type="InterPro" id="IPR003545">
    <property type="entry name" value="Telomerase_RT"/>
</dbReference>
<comment type="caution">
    <text evidence="19">The sequence shown here is derived from an EMBL/GenBank/DDBJ whole genome shotgun (WGS) entry which is preliminary data.</text>
</comment>
<reference evidence="19" key="1">
    <citation type="journal article" date="2020" name="Phytopathology">
        <title>Genome Sequence Resources of Colletotrichum truncatum, C. plurivorum, C. musicola, and C. sojae: Four Species Pathogenic to Soybean (Glycine max).</title>
        <authorList>
            <person name="Rogerio F."/>
            <person name="Boufleur T.R."/>
            <person name="Ciampi-Guillardi M."/>
            <person name="Sukno S.A."/>
            <person name="Thon M.R."/>
            <person name="Massola Junior N.S."/>
            <person name="Baroncelli R."/>
        </authorList>
    </citation>
    <scope>NUCLEOTIDE SEQUENCE</scope>
    <source>
        <strain evidence="19">LFN0074</strain>
    </source>
</reference>
<keyword evidence="13 15" id="KW-0539">Nucleus</keyword>
<keyword evidence="11 15" id="KW-0695">RNA-directed DNA polymerase</keyword>
<evidence type="ECO:0000256" key="9">
    <source>
        <dbReference type="ARBA" id="ARBA00022842"/>
    </source>
</evidence>
<dbReference type="Gene3D" id="1.10.132.70">
    <property type="match status" value="1"/>
</dbReference>
<dbReference type="GO" id="GO:0046872">
    <property type="term" value="F:metal ion binding"/>
    <property type="evidence" value="ECO:0007669"/>
    <property type="project" value="UniProtKB-KW"/>
</dbReference>
<sequence>MAPKRKAQTGREAHQGTSFLKKVKRDHTKTTVKESLLQQYYDTVQTLREYLLSMLPASSRLRRKKIVSLSLPGLAETDEKRAGELELVRLLDTSLVCSFHQVRAEPDSRRESWRSFSQKGDESVVSSSGGLAGATCSQAEIVDFVIWQLHSRAQSGAWPKHMLCDGFRKRAQNTGNMRLNNDGPLSGLISVHPNHFAQSLKEAPWPQVLMLLGKSGEQIMIDLLIDTAIFLPVEAGVGNMYQLSGTPMFEQNTNFYVTESSSDRYRLFFFRHDVWRYVAEPAMTDLRTSMFEEVGQVEANLILDSRPLGFSRIRLLPKGKAMRPITNLRRRMEHRGKRGFLAPSINSILGPVFSMLKLETERNASRLGSSMLSVGDIYERLVRFGGSWDREPTTFYFAKVDVKSAFDTIPQEAIIRLMGRIPTREKYVIKKHLEVKAGLLETRHQKRPKSMLTKRWHAIASCQDDQPKFWQLVEQSFGLKKKNAVFVGKTSGREHETRDLLRLMADHIEQNLVKIGKKLYRQKKGIPQGSVLSSTLCNYFYADLEEKHLGFLAEENCLLMRLIDDFLLITTSQAKARKFVEVMHNGLPEYGVTVNPDKTLVNFDMEHGGMKIAKASQGSAFPYCGLGIDCATLDVVKDCQNSKNTVVSNTLTVYYGHKPGQNFQRRVLNAFKIQSHLMFYDTKHNSIQTVASNLYKAFLETAEKMCAYWRCLPAGKRPEHCLVAQTIAKVVDVAYVLLTGKARKRNYPGYSCALEKAQMTWLALDAMRRVLSRRQASFAPVLAWIGDELGGLDSAKTARVRFFANLPSRVDFPLVIIDFGKTCPPGEKATLHIVRDLAGLRKSLSWPDPSSAAAEKPAGLMRDPTLRIILLERYSPTSLQLNLSEEALLEILTYHQVPTCFLSLLSNGAQSWDFSSSVRLADLRASTNLTGAQSPGMACLGRSGRHIQLCLSLSSIRQYPVHALPRGVDRGAWRWQTHPAVMYLHFDAAEGSAVWLLVSPRVYHPVRGEGMQNELWNAIKEYMNGSLGGVVSLDTPGRLRISLKGLLAVAEWAVGETSPQLQDMDMRLSDLTRPYLAPIDDMTADEPQESIHERDLRRMAFLMQRRIESATNVENNIRALRRLRAFFVGEVAETLARLDVRGMQAHIDEFEHKLSRVIEELEDLADRAQALEKVAKSREEYVSLAQLHRSVRGQQQLRIPNRYNGCKRIIRIDR</sequence>
<evidence type="ECO:0000259" key="18">
    <source>
        <dbReference type="PROSITE" id="PS50878"/>
    </source>
</evidence>
<dbReference type="Proteomes" id="UP000639643">
    <property type="component" value="Unassembled WGS sequence"/>
</dbReference>
<dbReference type="OrthoDB" id="289721at2759"/>
<dbReference type="GO" id="GO:0003720">
    <property type="term" value="F:telomerase activity"/>
    <property type="evidence" value="ECO:0007669"/>
    <property type="project" value="InterPro"/>
</dbReference>
<comment type="similarity">
    <text evidence="2 15">Belongs to the reverse transcriptase family. Telomerase subfamily.</text>
</comment>
<dbReference type="Pfam" id="PF21399">
    <property type="entry name" value="TERT_C"/>
    <property type="match status" value="1"/>
</dbReference>
<dbReference type="InterPro" id="IPR000477">
    <property type="entry name" value="RT_dom"/>
</dbReference>
<dbReference type="InterPro" id="IPR043502">
    <property type="entry name" value="DNA/RNA_pol_sf"/>
</dbReference>
<keyword evidence="16" id="KW-0175">Coiled coil</keyword>
<evidence type="ECO:0000256" key="13">
    <source>
        <dbReference type="ARBA" id="ARBA00023242"/>
    </source>
</evidence>
<dbReference type="PROSITE" id="PS50878">
    <property type="entry name" value="RT_POL"/>
    <property type="match status" value="1"/>
</dbReference>
<evidence type="ECO:0000256" key="10">
    <source>
        <dbReference type="ARBA" id="ARBA00022895"/>
    </source>
</evidence>
<dbReference type="GO" id="GO:0070034">
    <property type="term" value="F:telomerase RNA binding"/>
    <property type="evidence" value="ECO:0007669"/>
    <property type="project" value="TreeGrafter"/>
</dbReference>
<evidence type="ECO:0000256" key="11">
    <source>
        <dbReference type="ARBA" id="ARBA00022918"/>
    </source>
</evidence>
<dbReference type="PANTHER" id="PTHR12066:SF0">
    <property type="entry name" value="TELOMERASE REVERSE TRANSCRIPTASE"/>
    <property type="match status" value="1"/>
</dbReference>
<evidence type="ECO:0000256" key="5">
    <source>
        <dbReference type="ARBA" id="ARBA00022454"/>
    </source>
</evidence>
<dbReference type="Pfam" id="PF26616">
    <property type="entry name" value="CorA-like"/>
    <property type="match status" value="1"/>
</dbReference>
<keyword evidence="9 15" id="KW-0460">Magnesium</keyword>
<evidence type="ECO:0000256" key="17">
    <source>
        <dbReference type="SAM" id="MobiDB-lite"/>
    </source>
</evidence>
<dbReference type="GO" id="GO:0000781">
    <property type="term" value="C:chromosome, telomeric region"/>
    <property type="evidence" value="ECO:0007669"/>
    <property type="project" value="UniProtKB-SubCell"/>
</dbReference>
<keyword evidence="7 15" id="KW-0548">Nucleotidyltransferase</keyword>
<gene>
    <name evidence="19" type="ORF">CMUS01_12447</name>
</gene>
<dbReference type="Pfam" id="PF12009">
    <property type="entry name" value="Telomerase_RBD"/>
    <property type="match status" value="1"/>
</dbReference>
<dbReference type="AlphaFoldDB" id="A0A8H6JME9"/>
<comment type="catalytic activity">
    <reaction evidence="14 15">
        <text>DNA(n) + a 2'-deoxyribonucleoside 5'-triphosphate = DNA(n+1) + diphosphate</text>
        <dbReference type="Rhea" id="RHEA:22508"/>
        <dbReference type="Rhea" id="RHEA-COMP:17339"/>
        <dbReference type="Rhea" id="RHEA-COMP:17340"/>
        <dbReference type="ChEBI" id="CHEBI:33019"/>
        <dbReference type="ChEBI" id="CHEBI:61560"/>
        <dbReference type="ChEBI" id="CHEBI:173112"/>
        <dbReference type="EC" id="2.7.7.49"/>
    </reaction>
</comment>
<evidence type="ECO:0000256" key="6">
    <source>
        <dbReference type="ARBA" id="ARBA00022679"/>
    </source>
</evidence>
<comment type="subcellular location">
    <subcellularLocation>
        <location evidence="1">Mitochondrion</location>
    </subcellularLocation>
    <subcellularLocation>
        <location evidence="15">Nucleus</location>
    </subcellularLocation>
    <subcellularLocation>
        <location evidence="15">Chromosome</location>
        <location evidence="15">Telomere</location>
    </subcellularLocation>
</comment>
<evidence type="ECO:0000256" key="16">
    <source>
        <dbReference type="SAM" id="Coils"/>
    </source>
</evidence>
<dbReference type="GO" id="GO:0000333">
    <property type="term" value="C:telomerase catalytic core complex"/>
    <property type="evidence" value="ECO:0007669"/>
    <property type="project" value="TreeGrafter"/>
</dbReference>
<dbReference type="PRINTS" id="PR01365">
    <property type="entry name" value="TELOMERASERT"/>
</dbReference>
<keyword evidence="5 15" id="KW-0158">Chromosome</keyword>
<evidence type="ECO:0000256" key="3">
    <source>
        <dbReference type="ARBA" id="ARBA00012493"/>
    </source>
</evidence>
<dbReference type="InterPro" id="IPR021891">
    <property type="entry name" value="Telomerase_RBD"/>
</dbReference>
<name>A0A8H6JME9_9PEZI</name>
<evidence type="ECO:0000256" key="1">
    <source>
        <dbReference type="ARBA" id="ARBA00004173"/>
    </source>
</evidence>
<dbReference type="EC" id="2.7.7.49" evidence="3 15"/>
<dbReference type="Pfam" id="PF00078">
    <property type="entry name" value="RVT_1"/>
    <property type="match status" value="1"/>
</dbReference>
<protein>
    <recommendedName>
        <fullName evidence="4 15">Telomerase reverse transcriptase</fullName>
        <ecNumber evidence="3 15">2.7.7.49</ecNumber>
    </recommendedName>
    <alternativeName>
        <fullName evidence="15">Telomerase catalytic subunit</fullName>
    </alternativeName>
</protein>
<evidence type="ECO:0000256" key="4">
    <source>
        <dbReference type="ARBA" id="ARBA00016182"/>
    </source>
</evidence>
<feature type="domain" description="Reverse transcriptase" evidence="18">
    <location>
        <begin position="297"/>
        <end position="628"/>
    </location>
</feature>
<evidence type="ECO:0000256" key="12">
    <source>
        <dbReference type="ARBA" id="ARBA00023128"/>
    </source>
</evidence>
<evidence type="ECO:0000256" key="8">
    <source>
        <dbReference type="ARBA" id="ARBA00022723"/>
    </source>
</evidence>